<dbReference type="AlphaFoldDB" id="A0A8J7S248"/>
<dbReference type="PANTHER" id="PTHR38095">
    <property type="entry name" value="ANAEROBIC DIMETHYL SULFOXIDE REDUCTASE CHAIN YNFH"/>
    <property type="match status" value="1"/>
</dbReference>
<gene>
    <name evidence="2" type="ORF">KAJ83_09225</name>
</gene>
<feature type="transmembrane region" description="Helical" evidence="1">
    <location>
        <begin position="7"/>
        <end position="27"/>
    </location>
</feature>
<feature type="transmembrane region" description="Helical" evidence="1">
    <location>
        <begin position="284"/>
        <end position="304"/>
    </location>
</feature>
<keyword evidence="1" id="KW-1133">Transmembrane helix</keyword>
<evidence type="ECO:0000313" key="2">
    <source>
        <dbReference type="EMBL" id="MBP5857188.1"/>
    </source>
</evidence>
<protein>
    <submittedName>
        <fullName evidence="2">Dimethyl sulfoxide reductase anchor subunit</fullName>
        <ecNumber evidence="2">1.8.5.3</ecNumber>
    </submittedName>
</protein>
<keyword evidence="2" id="KW-0560">Oxidoreductase</keyword>
<feature type="transmembrane region" description="Helical" evidence="1">
    <location>
        <begin position="116"/>
        <end position="137"/>
    </location>
</feature>
<dbReference type="GO" id="GO:0009389">
    <property type="term" value="F:dimethyl sulfoxide reductase activity"/>
    <property type="evidence" value="ECO:0007669"/>
    <property type="project" value="TreeGrafter"/>
</dbReference>
<name>A0A8J7S248_9PROT</name>
<feature type="transmembrane region" description="Helical" evidence="1">
    <location>
        <begin position="177"/>
        <end position="196"/>
    </location>
</feature>
<reference evidence="2" key="1">
    <citation type="submission" date="2021-04" db="EMBL/GenBank/DDBJ databases">
        <authorList>
            <person name="Zhang D.-C."/>
        </authorList>
    </citation>
    <scope>NUCLEOTIDE SEQUENCE</scope>
    <source>
        <strain evidence="2">CGMCC 1.15697</strain>
    </source>
</reference>
<dbReference type="GO" id="GO:0005886">
    <property type="term" value="C:plasma membrane"/>
    <property type="evidence" value="ECO:0007669"/>
    <property type="project" value="TreeGrafter"/>
</dbReference>
<dbReference type="Proteomes" id="UP000672602">
    <property type="component" value="Unassembled WGS sequence"/>
</dbReference>
<comment type="caution">
    <text evidence="2">The sequence shown here is derived from an EMBL/GenBank/DDBJ whole genome shotgun (WGS) entry which is preliminary data.</text>
</comment>
<dbReference type="EC" id="1.8.5.3" evidence="2"/>
<dbReference type="InterPro" id="IPR007059">
    <property type="entry name" value="DmsC"/>
</dbReference>
<sequence length="321" mass="34367">MHPAKSVILFTLSSGAGYGLVIVAALADWLGLMADRPVVTAVTLGLALALIGLGLASSTFHLGHPERAWRALTQWRSSWLSREGVAALWSFLPILAWGAVRILVPEAPPGLEHALATLAAASALVTLYCTGMIYASLDAVPMWATRWTPAAYLLLGPAAGAVLFNAIAHAFGFHAELIGSIASIALLLALAVKLGYWRRAERMKPAATTESATGLTHTPTGEPARVSLLESPHSEPNYLMREMGFQIARKHAGRLRRIAIVWSFIFPMLAIWLGAYATGFPLSALLAVSIVTAAVGLTAERYLFFAEARHLQSLYYGQNSA</sequence>
<proteinExistence type="predicted"/>
<keyword evidence="3" id="KW-1185">Reference proteome</keyword>
<organism evidence="2 3">
    <name type="scientific">Marivibrio halodurans</name>
    <dbReference type="NCBI Taxonomy" id="2039722"/>
    <lineage>
        <taxon>Bacteria</taxon>
        <taxon>Pseudomonadati</taxon>
        <taxon>Pseudomonadota</taxon>
        <taxon>Alphaproteobacteria</taxon>
        <taxon>Rhodospirillales</taxon>
        <taxon>Rhodospirillaceae</taxon>
        <taxon>Marivibrio</taxon>
    </lineage>
</organism>
<feature type="transmembrane region" description="Helical" evidence="1">
    <location>
        <begin position="149"/>
        <end position="171"/>
    </location>
</feature>
<dbReference type="EMBL" id="JAGMWN010000004">
    <property type="protein sequence ID" value="MBP5857188.1"/>
    <property type="molecule type" value="Genomic_DNA"/>
</dbReference>
<dbReference type="Pfam" id="PF04976">
    <property type="entry name" value="DmsC"/>
    <property type="match status" value="1"/>
</dbReference>
<dbReference type="Gene3D" id="1.20.1630.10">
    <property type="entry name" value="Formate dehydrogenase/DMSO reductase domain"/>
    <property type="match status" value="1"/>
</dbReference>
<keyword evidence="1" id="KW-0812">Transmembrane</keyword>
<keyword evidence="1" id="KW-0472">Membrane</keyword>
<evidence type="ECO:0000313" key="3">
    <source>
        <dbReference type="Proteomes" id="UP000672602"/>
    </source>
</evidence>
<dbReference type="GO" id="GO:0009390">
    <property type="term" value="C:dimethyl sulfoxide reductase complex"/>
    <property type="evidence" value="ECO:0007669"/>
    <property type="project" value="TreeGrafter"/>
</dbReference>
<feature type="transmembrane region" description="Helical" evidence="1">
    <location>
        <begin position="84"/>
        <end position="104"/>
    </location>
</feature>
<feature type="transmembrane region" description="Helical" evidence="1">
    <location>
        <begin position="259"/>
        <end position="278"/>
    </location>
</feature>
<accession>A0A8J7S248</accession>
<evidence type="ECO:0000256" key="1">
    <source>
        <dbReference type="SAM" id="Phobius"/>
    </source>
</evidence>
<dbReference type="PANTHER" id="PTHR38095:SF1">
    <property type="entry name" value="ANAEROBIC DIMETHYL SULFOXIDE REDUCTASE CHAIN YNFH"/>
    <property type="match status" value="1"/>
</dbReference>
<dbReference type="GO" id="GO:0019645">
    <property type="term" value="P:anaerobic electron transport chain"/>
    <property type="evidence" value="ECO:0007669"/>
    <property type="project" value="InterPro"/>
</dbReference>
<feature type="transmembrane region" description="Helical" evidence="1">
    <location>
        <begin position="39"/>
        <end position="63"/>
    </location>
</feature>
<dbReference type="RefSeq" id="WP_210681783.1">
    <property type="nucleotide sequence ID" value="NZ_JAGMWN010000004.1"/>
</dbReference>